<dbReference type="EMBL" id="JAESWA010000022">
    <property type="protein sequence ID" value="MBL4932572.1"/>
    <property type="molecule type" value="Genomic_DNA"/>
</dbReference>
<evidence type="ECO:0000313" key="1">
    <source>
        <dbReference type="EMBL" id="MBL4932572.1"/>
    </source>
</evidence>
<accession>A0A937FI85</accession>
<dbReference type="Proteomes" id="UP000623681">
    <property type="component" value="Unassembled WGS sequence"/>
</dbReference>
<protein>
    <submittedName>
        <fullName evidence="1">Uncharacterized protein</fullName>
    </submittedName>
</protein>
<name>A0A937FI85_9CLOT</name>
<dbReference type="RefSeq" id="WP_202767917.1">
    <property type="nucleotide sequence ID" value="NZ_JAESWA010000022.1"/>
</dbReference>
<keyword evidence="2" id="KW-1185">Reference proteome</keyword>
<organism evidence="1 2">
    <name type="scientific">Clostridium paridis</name>
    <dbReference type="NCBI Taxonomy" id="2803863"/>
    <lineage>
        <taxon>Bacteria</taxon>
        <taxon>Bacillati</taxon>
        <taxon>Bacillota</taxon>
        <taxon>Clostridia</taxon>
        <taxon>Eubacteriales</taxon>
        <taxon>Clostridiaceae</taxon>
        <taxon>Clostridium</taxon>
    </lineage>
</organism>
<gene>
    <name evidence="1" type="ORF">JK634_12185</name>
</gene>
<evidence type="ECO:0000313" key="2">
    <source>
        <dbReference type="Proteomes" id="UP000623681"/>
    </source>
</evidence>
<proteinExistence type="predicted"/>
<dbReference type="AlphaFoldDB" id="A0A937FI85"/>
<comment type="caution">
    <text evidence="1">The sequence shown here is derived from an EMBL/GenBank/DDBJ whole genome shotgun (WGS) entry which is preliminary data.</text>
</comment>
<sequence>MYFNYPEEYFLPVIREELTDIEDGIISNEVREINTKSNIYCDIDEEYVDNFLKSYTL</sequence>
<reference evidence="1" key="1">
    <citation type="submission" date="2021-01" db="EMBL/GenBank/DDBJ databases">
        <title>Genome public.</title>
        <authorList>
            <person name="Liu C."/>
            <person name="Sun Q."/>
        </authorList>
    </citation>
    <scope>NUCLEOTIDE SEQUENCE</scope>
    <source>
        <strain evidence="1">YIM B02565</strain>
    </source>
</reference>